<reference evidence="4 5" key="1">
    <citation type="submission" date="2019-06" db="EMBL/GenBank/DDBJ databases">
        <title>Sequencing the genomes of 1000 actinobacteria strains.</title>
        <authorList>
            <person name="Klenk H.-P."/>
        </authorList>
    </citation>
    <scope>NUCLEOTIDE SEQUENCE [LARGE SCALE GENOMIC DNA]</scope>
    <source>
        <strain evidence="4 5">DSM 24083</strain>
    </source>
</reference>
<gene>
    <name evidence="4" type="ORF">FB556_1155</name>
</gene>
<feature type="signal peptide" evidence="2">
    <location>
        <begin position="1"/>
        <end position="21"/>
    </location>
</feature>
<protein>
    <submittedName>
        <fullName evidence="4">PKD domain-containing protein</fullName>
    </submittedName>
</protein>
<organism evidence="4 5">
    <name type="scientific">Enteractinococcus coprophilus</name>
    <dbReference type="NCBI Taxonomy" id="1027633"/>
    <lineage>
        <taxon>Bacteria</taxon>
        <taxon>Bacillati</taxon>
        <taxon>Actinomycetota</taxon>
        <taxon>Actinomycetes</taxon>
        <taxon>Micrococcales</taxon>
        <taxon>Micrococcaceae</taxon>
    </lineage>
</organism>
<dbReference type="AlphaFoldDB" id="A0A543AIU7"/>
<dbReference type="CDD" id="cd00146">
    <property type="entry name" value="PKD"/>
    <property type="match status" value="1"/>
</dbReference>
<evidence type="ECO:0000259" key="3">
    <source>
        <dbReference type="PROSITE" id="PS50093"/>
    </source>
</evidence>
<feature type="region of interest" description="Disordered" evidence="1">
    <location>
        <begin position="50"/>
        <end position="101"/>
    </location>
</feature>
<accession>A0A543AIU7</accession>
<evidence type="ECO:0000256" key="1">
    <source>
        <dbReference type="SAM" id="MobiDB-lite"/>
    </source>
</evidence>
<dbReference type="InterPro" id="IPR013783">
    <property type="entry name" value="Ig-like_fold"/>
</dbReference>
<dbReference type="Gene3D" id="2.60.40.10">
    <property type="entry name" value="Immunoglobulins"/>
    <property type="match status" value="1"/>
</dbReference>
<feature type="chain" id="PRO_5039708464" evidence="2">
    <location>
        <begin position="22"/>
        <end position="313"/>
    </location>
</feature>
<keyword evidence="5" id="KW-1185">Reference proteome</keyword>
<evidence type="ECO:0000313" key="5">
    <source>
        <dbReference type="Proteomes" id="UP000319746"/>
    </source>
</evidence>
<dbReference type="SUPFAM" id="SSF49299">
    <property type="entry name" value="PKD domain"/>
    <property type="match status" value="1"/>
</dbReference>
<evidence type="ECO:0000256" key="2">
    <source>
        <dbReference type="SAM" id="SignalP"/>
    </source>
</evidence>
<evidence type="ECO:0000313" key="4">
    <source>
        <dbReference type="EMBL" id="TQL72500.1"/>
    </source>
</evidence>
<dbReference type="PROSITE" id="PS50093">
    <property type="entry name" value="PKD"/>
    <property type="match status" value="1"/>
</dbReference>
<proteinExistence type="predicted"/>
<keyword evidence="2" id="KW-0732">Signal</keyword>
<name>A0A543AIU7_9MICC</name>
<dbReference type="EMBL" id="VFOU01000002">
    <property type="protein sequence ID" value="TQL72500.1"/>
    <property type="molecule type" value="Genomic_DNA"/>
</dbReference>
<dbReference type="InterPro" id="IPR000601">
    <property type="entry name" value="PKD_dom"/>
</dbReference>
<dbReference type="OrthoDB" id="5192284at2"/>
<comment type="caution">
    <text evidence="4">The sequence shown here is derived from an EMBL/GenBank/DDBJ whole genome shotgun (WGS) entry which is preliminary data.</text>
</comment>
<dbReference type="Pfam" id="PF18911">
    <property type="entry name" value="PKD_4"/>
    <property type="match status" value="1"/>
</dbReference>
<dbReference type="InterPro" id="IPR035986">
    <property type="entry name" value="PKD_dom_sf"/>
</dbReference>
<feature type="compositionally biased region" description="Polar residues" evidence="1">
    <location>
        <begin position="79"/>
        <end position="101"/>
    </location>
</feature>
<feature type="compositionally biased region" description="Low complexity" evidence="1">
    <location>
        <begin position="56"/>
        <end position="72"/>
    </location>
</feature>
<feature type="domain" description="PKD" evidence="3">
    <location>
        <begin position="213"/>
        <end position="260"/>
    </location>
</feature>
<dbReference type="GO" id="GO:0005975">
    <property type="term" value="P:carbohydrate metabolic process"/>
    <property type="evidence" value="ECO:0007669"/>
    <property type="project" value="UniProtKB-ARBA"/>
</dbReference>
<dbReference type="Proteomes" id="UP000319746">
    <property type="component" value="Unassembled WGS sequence"/>
</dbReference>
<sequence length="313" mass="34192">MRHVLNSLLLCFATLSILIFAWDPNAVANAAFDVKDESDGHSMFVRIEQNSRISNRPPQRQNSARSSQQSSRPSHHSTKQNTSPSTYSVDAGPITTQAPTSSTVCFRGGRGVLTPVQSSYLCNMSVLDDLRRIPETEASLARPAAQPAPAPEPIEIVITASDLLELIPTTPQILMDRGPFGLKNAHTNFYASDHQAQTVTETMFGQQVTIVATPVEYRWDYGDGATLTTTTPGRPVDAFNVETETSHQYTEPGRYTVTLTTVFEGTYQVDGGPTQAVSSTVTQQAEPVEIQIWRAVTRNVDQTCSENPSAWGC</sequence>